<feature type="transmembrane region" description="Helical" evidence="6">
    <location>
        <begin position="78"/>
        <end position="95"/>
    </location>
</feature>
<feature type="transmembrane region" description="Helical" evidence="6">
    <location>
        <begin position="180"/>
        <end position="213"/>
    </location>
</feature>
<evidence type="ECO:0000313" key="8">
    <source>
        <dbReference type="Proteomes" id="UP001367676"/>
    </source>
</evidence>
<dbReference type="Pfam" id="PF08551">
    <property type="entry name" value="DUF1751"/>
    <property type="match status" value="1"/>
</dbReference>
<proteinExistence type="predicted"/>
<comment type="subcellular location">
    <subcellularLocation>
        <location evidence="1">Membrane</location>
        <topology evidence="1">Multi-pass membrane protein</topology>
    </subcellularLocation>
</comment>
<dbReference type="Gene3D" id="1.20.1540.10">
    <property type="entry name" value="Rhomboid-like"/>
    <property type="match status" value="1"/>
</dbReference>
<evidence type="ECO:0000313" key="7">
    <source>
        <dbReference type="EMBL" id="KAK7601841.1"/>
    </source>
</evidence>
<feature type="region of interest" description="Disordered" evidence="5">
    <location>
        <begin position="312"/>
        <end position="360"/>
    </location>
</feature>
<dbReference type="FunFam" id="1.20.1540.10:FF:000004">
    <property type="entry name" value="Transmembrane protein 115"/>
    <property type="match status" value="1"/>
</dbReference>
<dbReference type="SMART" id="SM01160">
    <property type="entry name" value="DUF1751"/>
    <property type="match status" value="1"/>
</dbReference>
<dbReference type="PANTHER" id="PTHR13377">
    <property type="entry name" value="PLACENTAL PROTEIN 6"/>
    <property type="match status" value="1"/>
</dbReference>
<evidence type="ECO:0000256" key="5">
    <source>
        <dbReference type="SAM" id="MobiDB-lite"/>
    </source>
</evidence>
<feature type="compositionally biased region" description="Low complexity" evidence="5">
    <location>
        <begin position="321"/>
        <end position="338"/>
    </location>
</feature>
<dbReference type="PANTHER" id="PTHR13377:SF3">
    <property type="entry name" value="TRANSMEMBRANE PROTEIN 115"/>
    <property type="match status" value="1"/>
</dbReference>
<name>A0AAN9TPJ8_9HEMI</name>
<dbReference type="SUPFAM" id="SSF144091">
    <property type="entry name" value="Rhomboid-like"/>
    <property type="match status" value="1"/>
</dbReference>
<dbReference type="InterPro" id="IPR013861">
    <property type="entry name" value="TMEM115/Pdh1/Rbl19"/>
</dbReference>
<keyword evidence="8" id="KW-1185">Reference proteome</keyword>
<organism evidence="7 8">
    <name type="scientific">Parthenolecanium corni</name>
    <dbReference type="NCBI Taxonomy" id="536013"/>
    <lineage>
        <taxon>Eukaryota</taxon>
        <taxon>Metazoa</taxon>
        <taxon>Ecdysozoa</taxon>
        <taxon>Arthropoda</taxon>
        <taxon>Hexapoda</taxon>
        <taxon>Insecta</taxon>
        <taxon>Pterygota</taxon>
        <taxon>Neoptera</taxon>
        <taxon>Paraneoptera</taxon>
        <taxon>Hemiptera</taxon>
        <taxon>Sternorrhyncha</taxon>
        <taxon>Coccoidea</taxon>
        <taxon>Coccidae</taxon>
        <taxon>Parthenolecanium</taxon>
    </lineage>
</organism>
<dbReference type="GO" id="GO:0005794">
    <property type="term" value="C:Golgi apparatus"/>
    <property type="evidence" value="ECO:0007669"/>
    <property type="project" value="TreeGrafter"/>
</dbReference>
<protein>
    <recommendedName>
        <fullName evidence="9">Transmembrane protein 115</fullName>
    </recommendedName>
</protein>
<dbReference type="GO" id="GO:0006890">
    <property type="term" value="P:retrograde vesicle-mediated transport, Golgi to endoplasmic reticulum"/>
    <property type="evidence" value="ECO:0007669"/>
    <property type="project" value="InterPro"/>
</dbReference>
<keyword evidence="4 6" id="KW-0472">Membrane</keyword>
<keyword evidence="3 6" id="KW-1133">Transmembrane helix</keyword>
<evidence type="ECO:0000256" key="4">
    <source>
        <dbReference type="ARBA" id="ARBA00023136"/>
    </source>
</evidence>
<evidence type="ECO:0000256" key="1">
    <source>
        <dbReference type="ARBA" id="ARBA00004141"/>
    </source>
</evidence>
<feature type="transmembrane region" description="Helical" evidence="6">
    <location>
        <begin position="30"/>
        <end position="58"/>
    </location>
</feature>
<evidence type="ECO:0008006" key="9">
    <source>
        <dbReference type="Google" id="ProtNLM"/>
    </source>
</evidence>
<comment type="caution">
    <text evidence="7">The sequence shown here is derived from an EMBL/GenBank/DDBJ whole genome shotgun (WGS) entry which is preliminary data.</text>
</comment>
<evidence type="ECO:0000256" key="6">
    <source>
        <dbReference type="SAM" id="Phobius"/>
    </source>
</evidence>
<dbReference type="Proteomes" id="UP001367676">
    <property type="component" value="Unassembled WGS sequence"/>
</dbReference>
<dbReference type="EMBL" id="JBBCAQ010000010">
    <property type="protein sequence ID" value="KAK7601841.1"/>
    <property type="molecule type" value="Genomic_DNA"/>
</dbReference>
<dbReference type="GO" id="GO:0016020">
    <property type="term" value="C:membrane"/>
    <property type="evidence" value="ECO:0007669"/>
    <property type="project" value="UniProtKB-SubCell"/>
</dbReference>
<gene>
    <name evidence="7" type="ORF">V9T40_009282</name>
</gene>
<keyword evidence="2 6" id="KW-0812">Transmembrane</keyword>
<dbReference type="AlphaFoldDB" id="A0AAN9TPJ8"/>
<feature type="transmembrane region" description="Helical" evidence="6">
    <location>
        <begin position="233"/>
        <end position="257"/>
    </location>
</feature>
<sequence>MAPSKIVKNILYIRQHTAALVRSTSNTVKCIWLIVFISYSLSFFEGAVDVIGVTPGYFVPPSFRIWTAFTFCFLETRIWNVCVDIIMIGLCGKVIEPLWGPYEIISFFAFVNIGVALASAASYLFVYMFTSNPDLLFDVHIHGLSGFIGGITVAVKQIMPDIMIVKTPIGRIANRNMPLLTIFICLVLWIIGLSPSSNVVMVTYGVYISWIYLRFYQKHSKGSAGDFSDSFSFASFFPSIVQPAAAVLASIVYNVLVRLKVCRNRVKQSDESDELLSVTVNILGRNSQDEERRKQKALKALSEHLNKTNRPRIVGNVTLQKTKSQSPTKSHSSSTESSVPDFISKNDPVQQIPKESIIDA</sequence>
<evidence type="ECO:0000256" key="3">
    <source>
        <dbReference type="ARBA" id="ARBA00022989"/>
    </source>
</evidence>
<feature type="transmembrane region" description="Helical" evidence="6">
    <location>
        <begin position="141"/>
        <end position="159"/>
    </location>
</feature>
<evidence type="ECO:0000256" key="2">
    <source>
        <dbReference type="ARBA" id="ARBA00022692"/>
    </source>
</evidence>
<accession>A0AAN9TPJ8</accession>
<feature type="transmembrane region" description="Helical" evidence="6">
    <location>
        <begin position="107"/>
        <end position="129"/>
    </location>
</feature>
<reference evidence="7 8" key="1">
    <citation type="submission" date="2024-03" db="EMBL/GenBank/DDBJ databases">
        <title>Adaptation during the transition from Ophiocordyceps entomopathogen to insect associate is accompanied by gene loss and intensified selection.</title>
        <authorList>
            <person name="Ward C.M."/>
            <person name="Onetto C.A."/>
            <person name="Borneman A.R."/>
        </authorList>
    </citation>
    <scope>NUCLEOTIDE SEQUENCE [LARGE SCALE GENOMIC DNA]</scope>
    <source>
        <strain evidence="7">AWRI1</strain>
        <tissue evidence="7">Single Adult Female</tissue>
    </source>
</reference>
<dbReference type="InterPro" id="IPR035952">
    <property type="entry name" value="Rhomboid-like_sf"/>
</dbReference>